<evidence type="ECO:0000313" key="12">
    <source>
        <dbReference type="Proteomes" id="UP000694620"/>
    </source>
</evidence>
<comment type="similarity">
    <text evidence="2 9">Belongs to the peptidase M14 family.</text>
</comment>
<dbReference type="GO" id="GO:0005615">
    <property type="term" value="C:extracellular space"/>
    <property type="evidence" value="ECO:0007669"/>
    <property type="project" value="TreeGrafter"/>
</dbReference>
<comment type="cofactor">
    <cofactor evidence="1">
        <name>Zn(2+)</name>
        <dbReference type="ChEBI" id="CHEBI:29105"/>
    </cofactor>
</comment>
<dbReference type="GO" id="GO:0008270">
    <property type="term" value="F:zinc ion binding"/>
    <property type="evidence" value="ECO:0007669"/>
    <property type="project" value="InterPro"/>
</dbReference>
<dbReference type="PANTHER" id="PTHR11705">
    <property type="entry name" value="PROTEASE FAMILY M14 CARBOXYPEPTIDASE A,B"/>
    <property type="match status" value="1"/>
</dbReference>
<name>A0A8C4S0T9_ERPCA</name>
<reference evidence="11" key="2">
    <citation type="submission" date="2025-08" db="UniProtKB">
        <authorList>
            <consortium name="Ensembl"/>
        </authorList>
    </citation>
    <scope>IDENTIFICATION</scope>
</reference>
<keyword evidence="5" id="KW-0479">Metal-binding</keyword>
<evidence type="ECO:0000256" key="8">
    <source>
        <dbReference type="ARBA" id="ARBA00023049"/>
    </source>
</evidence>
<evidence type="ECO:0000259" key="10">
    <source>
        <dbReference type="PROSITE" id="PS52035"/>
    </source>
</evidence>
<sequence>MQVPGIHTLSLDSYNYSTYHPADQITNWMVEVALRHPDVVQLHLLGQTYEKKNILYLKIGNRSEQPKKIIWMDCGIHAREWISPAFCQWFVKEILQTYKSDAKVSRYLQDMDFYIVPVLNIDGYIYSWQTNRLWRKSRSIYPGNACFGTDLNRNFDSAWCSVGASRDPCSETYCGPRAESESEVKAVANLVRSRKADIVCFFTIHSYGQLILMPYGHPDKNASNFKELLDLGLRAAEAIKKKHGTTYRVGPPSSILYNNSGSSRDWARDMGIPFSYTLELRDNGTHGFLLPEEQIEATCQEAQAGVMLIVESVHAKYFSGATALASLWLTITASYSHVFHYSDLSHAIVIKS</sequence>
<evidence type="ECO:0000256" key="3">
    <source>
        <dbReference type="ARBA" id="ARBA00022645"/>
    </source>
</evidence>
<dbReference type="GO" id="GO:0004181">
    <property type="term" value="F:metallocarboxypeptidase activity"/>
    <property type="evidence" value="ECO:0007669"/>
    <property type="project" value="InterPro"/>
</dbReference>
<evidence type="ECO:0000256" key="7">
    <source>
        <dbReference type="ARBA" id="ARBA00022833"/>
    </source>
</evidence>
<keyword evidence="4" id="KW-0645">Protease</keyword>
<organism evidence="11 12">
    <name type="scientific">Erpetoichthys calabaricus</name>
    <name type="common">Rope fish</name>
    <name type="synonym">Calamoichthys calabaricus</name>
    <dbReference type="NCBI Taxonomy" id="27687"/>
    <lineage>
        <taxon>Eukaryota</taxon>
        <taxon>Metazoa</taxon>
        <taxon>Chordata</taxon>
        <taxon>Craniata</taxon>
        <taxon>Vertebrata</taxon>
        <taxon>Euteleostomi</taxon>
        <taxon>Actinopterygii</taxon>
        <taxon>Polypteriformes</taxon>
        <taxon>Polypteridae</taxon>
        <taxon>Erpetoichthys</taxon>
    </lineage>
</organism>
<dbReference type="InterPro" id="IPR000834">
    <property type="entry name" value="Peptidase_M14"/>
</dbReference>
<dbReference type="PROSITE" id="PS52035">
    <property type="entry name" value="PEPTIDASE_M14"/>
    <property type="match status" value="1"/>
</dbReference>
<dbReference type="PRINTS" id="PR00765">
    <property type="entry name" value="CRBOXYPTASEA"/>
</dbReference>
<protein>
    <submittedName>
        <fullName evidence="11">Carboxypeptidase O</fullName>
    </submittedName>
</protein>
<dbReference type="InterPro" id="IPR057246">
    <property type="entry name" value="CARBOXYPEPT_ZN_1"/>
</dbReference>
<dbReference type="GO" id="GO:0006508">
    <property type="term" value="P:proteolysis"/>
    <property type="evidence" value="ECO:0007669"/>
    <property type="project" value="UniProtKB-KW"/>
</dbReference>
<evidence type="ECO:0000256" key="9">
    <source>
        <dbReference type="PROSITE-ProRule" id="PRU01379"/>
    </source>
</evidence>
<evidence type="ECO:0000256" key="6">
    <source>
        <dbReference type="ARBA" id="ARBA00022801"/>
    </source>
</evidence>
<keyword evidence="8" id="KW-0482">Metalloprotease</keyword>
<proteinExistence type="inferred from homology"/>
<gene>
    <name evidence="11" type="primary">CPO</name>
    <name evidence="11" type="synonym">cpo</name>
</gene>
<keyword evidence="3" id="KW-0121">Carboxypeptidase</keyword>
<dbReference type="AlphaFoldDB" id="A0A8C4S0T9"/>
<dbReference type="GeneTree" id="ENSGT00940000161508"/>
<feature type="active site" description="Proton donor/acceptor" evidence="9">
    <location>
        <position position="279"/>
    </location>
</feature>
<dbReference type="Ensembl" id="ENSECRT00000009764.1">
    <property type="protein sequence ID" value="ENSECRP00000009601.1"/>
    <property type="gene ID" value="ENSECRG00000006382.1"/>
</dbReference>
<evidence type="ECO:0000256" key="4">
    <source>
        <dbReference type="ARBA" id="ARBA00022670"/>
    </source>
</evidence>
<dbReference type="FunFam" id="3.40.630.10:FF:000001">
    <property type="entry name" value="Carboxypeptidase B"/>
    <property type="match status" value="1"/>
</dbReference>
<reference evidence="11" key="3">
    <citation type="submission" date="2025-09" db="UniProtKB">
        <authorList>
            <consortium name="Ensembl"/>
        </authorList>
    </citation>
    <scope>IDENTIFICATION</scope>
</reference>
<accession>A0A8C4S0T9</accession>
<feature type="domain" description="Peptidase M14" evidence="10">
    <location>
        <begin position="18"/>
        <end position="313"/>
    </location>
</feature>
<keyword evidence="7" id="KW-0862">Zinc</keyword>
<evidence type="ECO:0000256" key="5">
    <source>
        <dbReference type="ARBA" id="ARBA00022723"/>
    </source>
</evidence>
<evidence type="ECO:0000256" key="1">
    <source>
        <dbReference type="ARBA" id="ARBA00001947"/>
    </source>
</evidence>
<dbReference type="Proteomes" id="UP000694620">
    <property type="component" value="Chromosome 8"/>
</dbReference>
<dbReference type="Gene3D" id="3.40.630.10">
    <property type="entry name" value="Zn peptidases"/>
    <property type="match status" value="1"/>
</dbReference>
<evidence type="ECO:0000313" key="11">
    <source>
        <dbReference type="Ensembl" id="ENSECRP00000009601.1"/>
    </source>
</evidence>
<dbReference type="SUPFAM" id="SSF53187">
    <property type="entry name" value="Zn-dependent exopeptidases"/>
    <property type="match status" value="1"/>
</dbReference>
<dbReference type="SMART" id="SM00631">
    <property type="entry name" value="Zn_pept"/>
    <property type="match status" value="1"/>
</dbReference>
<dbReference type="PANTHER" id="PTHR11705:SF19">
    <property type="entry name" value="CARBOXYPEPTIDASE O"/>
    <property type="match status" value="1"/>
</dbReference>
<keyword evidence="6" id="KW-0378">Hydrolase</keyword>
<dbReference type="Pfam" id="PF00246">
    <property type="entry name" value="Peptidase_M14"/>
    <property type="match status" value="1"/>
</dbReference>
<dbReference type="PROSITE" id="PS00132">
    <property type="entry name" value="CARBOXYPEPT_ZN_1"/>
    <property type="match status" value="1"/>
</dbReference>
<reference evidence="11" key="1">
    <citation type="submission" date="2021-06" db="EMBL/GenBank/DDBJ databases">
        <authorList>
            <consortium name="Wellcome Sanger Institute Data Sharing"/>
        </authorList>
    </citation>
    <scope>NUCLEOTIDE SEQUENCE [LARGE SCALE GENOMIC DNA]</scope>
</reference>
<keyword evidence="12" id="KW-1185">Reference proteome</keyword>
<evidence type="ECO:0000256" key="2">
    <source>
        <dbReference type="ARBA" id="ARBA00005988"/>
    </source>
</evidence>